<feature type="region of interest" description="Disordered" evidence="1">
    <location>
        <begin position="1"/>
        <end position="28"/>
    </location>
</feature>
<protein>
    <submittedName>
        <fullName evidence="2">Uncharacterized protein</fullName>
    </submittedName>
</protein>
<dbReference type="AlphaFoldDB" id="A0A5B7GWY5"/>
<reference evidence="2 3" key="1">
    <citation type="submission" date="2019-05" db="EMBL/GenBank/DDBJ databases">
        <title>Another draft genome of Portunus trituberculatus and its Hox gene families provides insights of decapod evolution.</title>
        <authorList>
            <person name="Jeong J.-H."/>
            <person name="Song I."/>
            <person name="Kim S."/>
            <person name="Choi T."/>
            <person name="Kim D."/>
            <person name="Ryu S."/>
            <person name="Kim W."/>
        </authorList>
    </citation>
    <scope>NUCLEOTIDE SEQUENCE [LARGE SCALE GENOMIC DNA]</scope>
    <source>
        <tissue evidence="2">Muscle</tissue>
    </source>
</reference>
<comment type="caution">
    <text evidence="2">The sequence shown here is derived from an EMBL/GenBank/DDBJ whole genome shotgun (WGS) entry which is preliminary data.</text>
</comment>
<keyword evidence="3" id="KW-1185">Reference proteome</keyword>
<evidence type="ECO:0000256" key="1">
    <source>
        <dbReference type="SAM" id="MobiDB-lite"/>
    </source>
</evidence>
<evidence type="ECO:0000313" key="2">
    <source>
        <dbReference type="EMBL" id="MPC64490.1"/>
    </source>
</evidence>
<organism evidence="2 3">
    <name type="scientific">Portunus trituberculatus</name>
    <name type="common">Swimming crab</name>
    <name type="synonym">Neptunus trituberculatus</name>
    <dbReference type="NCBI Taxonomy" id="210409"/>
    <lineage>
        <taxon>Eukaryota</taxon>
        <taxon>Metazoa</taxon>
        <taxon>Ecdysozoa</taxon>
        <taxon>Arthropoda</taxon>
        <taxon>Crustacea</taxon>
        <taxon>Multicrustacea</taxon>
        <taxon>Malacostraca</taxon>
        <taxon>Eumalacostraca</taxon>
        <taxon>Eucarida</taxon>
        <taxon>Decapoda</taxon>
        <taxon>Pleocyemata</taxon>
        <taxon>Brachyura</taxon>
        <taxon>Eubrachyura</taxon>
        <taxon>Portunoidea</taxon>
        <taxon>Portunidae</taxon>
        <taxon>Portuninae</taxon>
        <taxon>Portunus</taxon>
    </lineage>
</organism>
<accession>A0A5B7GWY5</accession>
<name>A0A5B7GWY5_PORTR</name>
<proteinExistence type="predicted"/>
<sequence>MSGKIVGTVKVTRRPPPTKTDSGRAGGWEGPRWKCRNGRVVFKCSAFGEYTEASHSCLLFLILRLEPEEASYNTD</sequence>
<evidence type="ECO:0000313" key="3">
    <source>
        <dbReference type="Proteomes" id="UP000324222"/>
    </source>
</evidence>
<dbReference type="EMBL" id="VSRR010022179">
    <property type="protein sequence ID" value="MPC64490.1"/>
    <property type="molecule type" value="Genomic_DNA"/>
</dbReference>
<dbReference type="Proteomes" id="UP000324222">
    <property type="component" value="Unassembled WGS sequence"/>
</dbReference>
<gene>
    <name evidence="2" type="ORF">E2C01_058607</name>
</gene>